<proteinExistence type="inferred from homology"/>
<keyword evidence="5" id="KW-0732">Signal</keyword>
<dbReference type="Proteomes" id="UP001501496">
    <property type="component" value="Unassembled WGS sequence"/>
</dbReference>
<feature type="signal peptide" evidence="5">
    <location>
        <begin position="1"/>
        <end position="24"/>
    </location>
</feature>
<dbReference type="Gene3D" id="3.40.720.10">
    <property type="entry name" value="Alkaline Phosphatase, subunit A"/>
    <property type="match status" value="1"/>
</dbReference>
<dbReference type="InterPro" id="IPR017850">
    <property type="entry name" value="Alkaline_phosphatase_core_sf"/>
</dbReference>
<dbReference type="SUPFAM" id="SSF53649">
    <property type="entry name" value="Alkaline phosphatase-like"/>
    <property type="match status" value="1"/>
</dbReference>
<reference evidence="8" key="1">
    <citation type="journal article" date="2019" name="Int. J. Syst. Evol. Microbiol.">
        <title>The Global Catalogue of Microorganisms (GCM) 10K type strain sequencing project: providing services to taxonomists for standard genome sequencing and annotation.</title>
        <authorList>
            <consortium name="The Broad Institute Genomics Platform"/>
            <consortium name="The Broad Institute Genome Sequencing Center for Infectious Disease"/>
            <person name="Wu L."/>
            <person name="Ma J."/>
        </authorList>
    </citation>
    <scope>NUCLEOTIDE SEQUENCE [LARGE SCALE GENOMIC DNA]</scope>
    <source>
        <strain evidence="8">JCM 17630</strain>
    </source>
</reference>
<keyword evidence="3" id="KW-0378">Hydrolase</keyword>
<keyword evidence="4" id="KW-0106">Calcium</keyword>
<dbReference type="Pfam" id="PF00884">
    <property type="entry name" value="Sulfatase"/>
    <property type="match status" value="1"/>
</dbReference>
<dbReference type="RefSeq" id="WP_344788610.1">
    <property type="nucleotide sequence ID" value="NZ_BAABCA010000005.1"/>
</dbReference>
<comment type="similarity">
    <text evidence="1">Belongs to the sulfatase family.</text>
</comment>
<dbReference type="PROSITE" id="PS00523">
    <property type="entry name" value="SULFATASE_1"/>
    <property type="match status" value="1"/>
</dbReference>
<gene>
    <name evidence="7" type="ORF">GCM10022291_25060</name>
</gene>
<organism evidence="7 8">
    <name type="scientific">Postechiella marina</name>
    <dbReference type="NCBI Taxonomy" id="943941"/>
    <lineage>
        <taxon>Bacteria</taxon>
        <taxon>Pseudomonadati</taxon>
        <taxon>Bacteroidota</taxon>
        <taxon>Flavobacteriia</taxon>
        <taxon>Flavobacteriales</taxon>
        <taxon>Flavobacteriaceae</taxon>
        <taxon>Postechiella</taxon>
    </lineage>
</organism>
<comment type="caution">
    <text evidence="7">The sequence shown here is derived from an EMBL/GenBank/DDBJ whole genome shotgun (WGS) entry which is preliminary data.</text>
</comment>
<dbReference type="InterPro" id="IPR000917">
    <property type="entry name" value="Sulfatase_N"/>
</dbReference>
<name>A0ABP8CCV2_9FLAO</name>
<evidence type="ECO:0000256" key="5">
    <source>
        <dbReference type="SAM" id="SignalP"/>
    </source>
</evidence>
<dbReference type="EMBL" id="BAABCA010000005">
    <property type="protein sequence ID" value="GAA4237644.1"/>
    <property type="molecule type" value="Genomic_DNA"/>
</dbReference>
<keyword evidence="2" id="KW-0479">Metal-binding</keyword>
<dbReference type="InterPro" id="IPR024607">
    <property type="entry name" value="Sulfatase_CS"/>
</dbReference>
<sequence length="493" mass="55987">MIITSHLKTCLLLLFITICSFAQKSEKPNIIWVITDEHNFRTLGCYRDLMEPEQAKQWGDKVVETPNLDWLANNGALFTSMYAASPVCSPSRASMFTGQYPQTVNMPVNNNVLNKSYPTIANVLNKEGYNTGYIGKWHLSGDAKPGWAPEVSHGFKDNRYMFNRGHWKVFGTEEDGTPFIAAKDKKGNPSYGMQGANKDSYSTDWLMDRAVDFIDKNKKQSFFCVVSLPEPHGPDAVRAPYNTMYKGVKFDMPRTFTEGRTEHSPKWRKPLGKNYNETKMQNMISTYFGSVKCIDDNIGKLINSLKERGILENTIIMFSSDHGDLLGEHNQINKGAPFEGSALIPFIIYHGKSIKPKTIVKQAVNNTDWMPTFLSMAGVKNLPKTAGKDLSQLIENPNLKTENNVTFSRIHKSWVAAITNRYKLIIDVSVKSQPWLIDTKKDPDELINHFGEPAYKDITKNLASKLKDYTIEQNDSFKDNKIFKQKLKKSLEY</sequence>
<dbReference type="PANTHER" id="PTHR42693:SF53">
    <property type="entry name" value="ENDO-4-O-SULFATASE"/>
    <property type="match status" value="1"/>
</dbReference>
<dbReference type="PANTHER" id="PTHR42693">
    <property type="entry name" value="ARYLSULFATASE FAMILY MEMBER"/>
    <property type="match status" value="1"/>
</dbReference>
<accession>A0ABP8CCV2</accession>
<dbReference type="PROSITE" id="PS00149">
    <property type="entry name" value="SULFATASE_2"/>
    <property type="match status" value="1"/>
</dbReference>
<evidence type="ECO:0000256" key="2">
    <source>
        <dbReference type="ARBA" id="ARBA00022723"/>
    </source>
</evidence>
<evidence type="ECO:0000313" key="7">
    <source>
        <dbReference type="EMBL" id="GAA4237644.1"/>
    </source>
</evidence>
<feature type="domain" description="Sulfatase N-terminal" evidence="6">
    <location>
        <begin position="28"/>
        <end position="379"/>
    </location>
</feature>
<dbReference type="InterPro" id="IPR050738">
    <property type="entry name" value="Sulfatase"/>
</dbReference>
<evidence type="ECO:0000256" key="4">
    <source>
        <dbReference type="ARBA" id="ARBA00022837"/>
    </source>
</evidence>
<evidence type="ECO:0000256" key="3">
    <source>
        <dbReference type="ARBA" id="ARBA00022801"/>
    </source>
</evidence>
<feature type="chain" id="PRO_5045474886" evidence="5">
    <location>
        <begin position="25"/>
        <end position="493"/>
    </location>
</feature>
<evidence type="ECO:0000259" key="6">
    <source>
        <dbReference type="Pfam" id="PF00884"/>
    </source>
</evidence>
<evidence type="ECO:0000313" key="8">
    <source>
        <dbReference type="Proteomes" id="UP001501496"/>
    </source>
</evidence>
<evidence type="ECO:0000256" key="1">
    <source>
        <dbReference type="ARBA" id="ARBA00008779"/>
    </source>
</evidence>
<keyword evidence="8" id="KW-1185">Reference proteome</keyword>
<protein>
    <submittedName>
        <fullName evidence="7">Sulfatase</fullName>
    </submittedName>
</protein>